<evidence type="ECO:0000313" key="2">
    <source>
        <dbReference type="EMBL" id="JAE09407.1"/>
    </source>
</evidence>
<protein>
    <recommendedName>
        <fullName evidence="3">Secreted protein</fullName>
    </recommendedName>
</protein>
<evidence type="ECO:0000256" key="1">
    <source>
        <dbReference type="SAM" id="SignalP"/>
    </source>
</evidence>
<reference evidence="2" key="1">
    <citation type="submission" date="2014-09" db="EMBL/GenBank/DDBJ databases">
        <authorList>
            <person name="Magalhaes I.L.F."/>
            <person name="Oliveira U."/>
            <person name="Santos F.R."/>
            <person name="Vidigal T.H.D.A."/>
            <person name="Brescovit A.D."/>
            <person name="Santos A.J."/>
        </authorList>
    </citation>
    <scope>NUCLEOTIDE SEQUENCE</scope>
    <source>
        <tissue evidence="2">Shoot tissue taken approximately 20 cm above the soil surface</tissue>
    </source>
</reference>
<organism evidence="2">
    <name type="scientific">Arundo donax</name>
    <name type="common">Giant reed</name>
    <name type="synonym">Donax arundinaceus</name>
    <dbReference type="NCBI Taxonomy" id="35708"/>
    <lineage>
        <taxon>Eukaryota</taxon>
        <taxon>Viridiplantae</taxon>
        <taxon>Streptophyta</taxon>
        <taxon>Embryophyta</taxon>
        <taxon>Tracheophyta</taxon>
        <taxon>Spermatophyta</taxon>
        <taxon>Magnoliopsida</taxon>
        <taxon>Liliopsida</taxon>
        <taxon>Poales</taxon>
        <taxon>Poaceae</taxon>
        <taxon>PACMAD clade</taxon>
        <taxon>Arundinoideae</taxon>
        <taxon>Arundineae</taxon>
        <taxon>Arundo</taxon>
    </lineage>
</organism>
<feature type="signal peptide" evidence="1">
    <location>
        <begin position="1"/>
        <end position="19"/>
    </location>
</feature>
<name>A0A0A9FAN7_ARUDO</name>
<feature type="chain" id="PRO_5002064615" description="Secreted protein" evidence="1">
    <location>
        <begin position="20"/>
        <end position="108"/>
    </location>
</feature>
<proteinExistence type="predicted"/>
<keyword evidence="1" id="KW-0732">Signal</keyword>
<sequence>MVVASWTLKVSLLFNICRSFQILCPKDDVSKFKKGRQSVRQTNLSTAEPTTATRIIKCVHCSKQTACNHNICVHYREGTAALFWLPNYQFLVRFVERKIENRQTFLVE</sequence>
<dbReference type="EMBL" id="GBRH01188489">
    <property type="protein sequence ID" value="JAE09407.1"/>
    <property type="molecule type" value="Transcribed_RNA"/>
</dbReference>
<accession>A0A0A9FAN7</accession>
<dbReference type="AlphaFoldDB" id="A0A0A9FAN7"/>
<evidence type="ECO:0008006" key="3">
    <source>
        <dbReference type="Google" id="ProtNLM"/>
    </source>
</evidence>
<reference evidence="2" key="2">
    <citation type="journal article" date="2015" name="Data Brief">
        <title>Shoot transcriptome of the giant reed, Arundo donax.</title>
        <authorList>
            <person name="Barrero R.A."/>
            <person name="Guerrero F.D."/>
            <person name="Moolhuijzen P."/>
            <person name="Goolsby J.A."/>
            <person name="Tidwell J."/>
            <person name="Bellgard S.E."/>
            <person name="Bellgard M.I."/>
        </authorList>
    </citation>
    <scope>NUCLEOTIDE SEQUENCE</scope>
    <source>
        <tissue evidence="2">Shoot tissue taken approximately 20 cm above the soil surface</tissue>
    </source>
</reference>